<sequence>MWSSSSRHVPWAWISESNSEVRTPSTTLGGEVRWKLAPTSCPSMPEPPAMVVEVMPSILPDRAGPTLAARPRPPSSPRRT</sequence>
<organism evidence="2 3">
    <name type="scientific">Citricoccus parietis</name>
    <dbReference type="NCBI Taxonomy" id="592307"/>
    <lineage>
        <taxon>Bacteria</taxon>
        <taxon>Bacillati</taxon>
        <taxon>Actinomycetota</taxon>
        <taxon>Actinomycetes</taxon>
        <taxon>Micrococcales</taxon>
        <taxon>Micrococcaceae</taxon>
        <taxon>Citricoccus</taxon>
    </lineage>
</organism>
<protein>
    <submittedName>
        <fullName evidence="2">Uncharacterized protein</fullName>
    </submittedName>
</protein>
<evidence type="ECO:0000256" key="1">
    <source>
        <dbReference type="SAM" id="MobiDB-lite"/>
    </source>
</evidence>
<feature type="region of interest" description="Disordered" evidence="1">
    <location>
        <begin position="60"/>
        <end position="80"/>
    </location>
</feature>
<proteinExistence type="predicted"/>
<dbReference type="Proteomes" id="UP001589575">
    <property type="component" value="Unassembled WGS sequence"/>
</dbReference>
<feature type="compositionally biased region" description="Pro residues" evidence="1">
    <location>
        <begin position="71"/>
        <end position="80"/>
    </location>
</feature>
<dbReference type="EMBL" id="JBHMFI010000001">
    <property type="protein sequence ID" value="MFB9070236.1"/>
    <property type="molecule type" value="Genomic_DNA"/>
</dbReference>
<comment type="caution">
    <text evidence="2">The sequence shown here is derived from an EMBL/GenBank/DDBJ whole genome shotgun (WGS) entry which is preliminary data.</text>
</comment>
<reference evidence="2 3" key="1">
    <citation type="submission" date="2024-09" db="EMBL/GenBank/DDBJ databases">
        <authorList>
            <person name="Sun Q."/>
            <person name="Mori K."/>
        </authorList>
    </citation>
    <scope>NUCLEOTIDE SEQUENCE [LARGE SCALE GENOMIC DNA]</scope>
    <source>
        <strain evidence="2 3">CCM 7609</strain>
    </source>
</reference>
<keyword evidence="3" id="KW-1185">Reference proteome</keyword>
<evidence type="ECO:0000313" key="3">
    <source>
        <dbReference type="Proteomes" id="UP001589575"/>
    </source>
</evidence>
<gene>
    <name evidence="2" type="ORF">ACFFX0_03135</name>
</gene>
<evidence type="ECO:0000313" key="2">
    <source>
        <dbReference type="EMBL" id="MFB9070236.1"/>
    </source>
</evidence>
<name>A0ABV5FU99_9MICC</name>
<accession>A0ABV5FU99</accession>